<reference evidence="1 2" key="1">
    <citation type="submission" date="2005-07" db="EMBL/GenBank/DDBJ databases">
        <authorList>
            <person name="Mural R.J."/>
            <person name="Li P.W."/>
            <person name="Adams M.D."/>
            <person name="Amanatides P.G."/>
            <person name="Baden-Tillson H."/>
            <person name="Barnstead M."/>
            <person name="Chin S.H."/>
            <person name="Dew I."/>
            <person name="Evans C.A."/>
            <person name="Ferriera S."/>
            <person name="Flanigan M."/>
            <person name="Fosler C."/>
            <person name="Glodek A."/>
            <person name="Gu Z."/>
            <person name="Holt R.A."/>
            <person name="Jennings D."/>
            <person name="Kraft C.L."/>
            <person name="Lu F."/>
            <person name="Nguyen T."/>
            <person name="Nusskern D.R."/>
            <person name="Pfannkoch C.M."/>
            <person name="Sitter C."/>
            <person name="Sutton G.G."/>
            <person name="Venter J.C."/>
            <person name="Wang Z."/>
            <person name="Woodage T."/>
            <person name="Zheng X.H."/>
            <person name="Zhong F."/>
        </authorList>
    </citation>
    <scope>NUCLEOTIDE SEQUENCE [LARGE SCALE GENOMIC DNA]</scope>
    <source>
        <strain>BN</strain>
        <strain evidence="2">Sprague-Dawley</strain>
    </source>
</reference>
<sequence>MTLESNQVVEFPFYISTRLVIRDSPTGLFFETVFDRIYYLVNNG</sequence>
<dbReference type="AlphaFoldDB" id="A6HGB9"/>
<name>A6HGB9_RAT</name>
<dbReference type="EMBL" id="CH473948">
    <property type="protein sequence ID" value="EDM05074.1"/>
    <property type="molecule type" value="Genomic_DNA"/>
</dbReference>
<feature type="non-terminal residue" evidence="1">
    <location>
        <position position="44"/>
    </location>
</feature>
<gene>
    <name evidence="1" type="ORF">rCG_34671</name>
</gene>
<dbReference type="Proteomes" id="UP000234681">
    <property type="component" value="Chromosome 10"/>
</dbReference>
<accession>A6HGB9</accession>
<protein>
    <submittedName>
        <fullName evidence="1">RCG34671</fullName>
    </submittedName>
</protein>
<proteinExistence type="predicted"/>
<organism evidence="1 2">
    <name type="scientific">Rattus norvegicus</name>
    <name type="common">Rat</name>
    <dbReference type="NCBI Taxonomy" id="10116"/>
    <lineage>
        <taxon>Eukaryota</taxon>
        <taxon>Metazoa</taxon>
        <taxon>Chordata</taxon>
        <taxon>Craniata</taxon>
        <taxon>Vertebrata</taxon>
        <taxon>Euteleostomi</taxon>
        <taxon>Mammalia</taxon>
        <taxon>Eutheria</taxon>
        <taxon>Euarchontoglires</taxon>
        <taxon>Glires</taxon>
        <taxon>Rodentia</taxon>
        <taxon>Myomorpha</taxon>
        <taxon>Muroidea</taxon>
        <taxon>Muridae</taxon>
        <taxon>Murinae</taxon>
        <taxon>Rattus</taxon>
    </lineage>
</organism>
<evidence type="ECO:0000313" key="2">
    <source>
        <dbReference type="Proteomes" id="UP000234681"/>
    </source>
</evidence>
<evidence type="ECO:0000313" key="1">
    <source>
        <dbReference type="EMBL" id="EDM05074.1"/>
    </source>
</evidence>